<name>A0AA95HCF9_9GAMM</name>
<dbReference type="InterPro" id="IPR009057">
    <property type="entry name" value="Homeodomain-like_sf"/>
</dbReference>
<sequence length="83" mass="9259">MSDYQTPIETAAHDLTTFICQNSNQPFSFLWSSLIGFAELGILKAALEHNQGNQCKTAKQLGLHRSTLRQRIALYGLQQHGKA</sequence>
<dbReference type="Gene3D" id="1.10.10.60">
    <property type="entry name" value="Homeodomain-like"/>
    <property type="match status" value="1"/>
</dbReference>
<gene>
    <name evidence="2" type="ORF">QJT80_06880</name>
</gene>
<evidence type="ECO:0000259" key="1">
    <source>
        <dbReference type="Pfam" id="PF02954"/>
    </source>
</evidence>
<dbReference type="Pfam" id="PF02954">
    <property type="entry name" value="HTH_8"/>
    <property type="match status" value="1"/>
</dbReference>
<dbReference type="PRINTS" id="PR01590">
    <property type="entry name" value="HTHFIS"/>
</dbReference>
<evidence type="ECO:0000313" key="2">
    <source>
        <dbReference type="EMBL" id="WGZ92201.1"/>
    </source>
</evidence>
<dbReference type="InterPro" id="IPR002197">
    <property type="entry name" value="HTH_Fis"/>
</dbReference>
<reference evidence="2" key="1">
    <citation type="journal article" date="2023" name="Int. J. Mol. Sci.">
        <title>Metagenomics Revealed a New Genus 'Candidatus Thiocaldithrix dubininis' gen. nov., sp. nov. and a New Species 'Candidatus Thiothrix putei' sp. nov. in the Family Thiotrichaceae, Some Members of Which Have Traits of Both Na+- and H+-Motive Energetics.</title>
        <authorList>
            <person name="Ravin N.V."/>
            <person name="Muntyan M.S."/>
            <person name="Smolyakov D.D."/>
            <person name="Rudenko T.S."/>
            <person name="Beletsky A.V."/>
            <person name="Mardanov A.V."/>
            <person name="Grabovich M.Y."/>
        </authorList>
    </citation>
    <scope>NUCLEOTIDE SEQUENCE</scope>
    <source>
        <strain evidence="2">GKL-01</strain>
    </source>
</reference>
<protein>
    <submittedName>
        <fullName evidence="2">Helix-turn-helix domain-containing protein</fullName>
    </submittedName>
</protein>
<feature type="domain" description="DNA binding HTH" evidence="1">
    <location>
        <begin position="39"/>
        <end position="73"/>
    </location>
</feature>
<organism evidence="2">
    <name type="scientific">Candidatus Thiocaldithrix dubininis</name>
    <dbReference type="NCBI Taxonomy" id="3080823"/>
    <lineage>
        <taxon>Bacteria</taxon>
        <taxon>Pseudomonadati</taxon>
        <taxon>Pseudomonadota</taxon>
        <taxon>Gammaproteobacteria</taxon>
        <taxon>Thiotrichales</taxon>
        <taxon>Thiotrichaceae</taxon>
        <taxon>Candidatus Thiocaldithrix</taxon>
    </lineage>
</organism>
<dbReference type="SUPFAM" id="SSF46689">
    <property type="entry name" value="Homeodomain-like"/>
    <property type="match status" value="1"/>
</dbReference>
<proteinExistence type="predicted"/>
<dbReference type="GO" id="GO:0043565">
    <property type="term" value="F:sequence-specific DNA binding"/>
    <property type="evidence" value="ECO:0007669"/>
    <property type="project" value="InterPro"/>
</dbReference>
<dbReference type="AlphaFoldDB" id="A0AA95HCF9"/>
<reference evidence="2" key="2">
    <citation type="submission" date="2023-04" db="EMBL/GenBank/DDBJ databases">
        <authorList>
            <person name="Beletskiy A.V."/>
            <person name="Mardanov A.V."/>
            <person name="Ravin N.V."/>
        </authorList>
    </citation>
    <scope>NUCLEOTIDE SEQUENCE</scope>
    <source>
        <strain evidence="2">GKL-01</strain>
    </source>
</reference>
<dbReference type="EMBL" id="CP124755">
    <property type="protein sequence ID" value="WGZ92201.1"/>
    <property type="molecule type" value="Genomic_DNA"/>
</dbReference>
<dbReference type="KEGG" id="tdu:QJT80_06880"/>
<accession>A0AA95HCF9</accession>
<dbReference type="Proteomes" id="UP001300672">
    <property type="component" value="Chromosome"/>
</dbReference>